<dbReference type="InterPro" id="IPR023696">
    <property type="entry name" value="Ureohydrolase_dom_sf"/>
</dbReference>
<comment type="caution">
    <text evidence="2">The sequence shown here is derived from an EMBL/GenBank/DDBJ whole genome shotgun (WGS) entry which is preliminary data.</text>
</comment>
<dbReference type="PANTHER" id="PTHR10625:SF10">
    <property type="entry name" value="HISTONE DEACETYLASE HDAC1"/>
    <property type="match status" value="1"/>
</dbReference>
<feature type="non-terminal residue" evidence="2">
    <location>
        <position position="1"/>
    </location>
</feature>
<protein>
    <recommendedName>
        <fullName evidence="1">Histone deacetylase domain-containing protein</fullName>
    </recommendedName>
</protein>
<feature type="domain" description="Histone deacetylase" evidence="1">
    <location>
        <begin position="1"/>
        <end position="131"/>
    </location>
</feature>
<dbReference type="GO" id="GO:0040029">
    <property type="term" value="P:epigenetic regulation of gene expression"/>
    <property type="evidence" value="ECO:0007669"/>
    <property type="project" value="TreeGrafter"/>
</dbReference>
<dbReference type="PANTHER" id="PTHR10625">
    <property type="entry name" value="HISTONE DEACETYLASE HDAC1-RELATED"/>
    <property type="match status" value="1"/>
</dbReference>
<accession>X1ERB9</accession>
<organism evidence="2">
    <name type="scientific">marine sediment metagenome</name>
    <dbReference type="NCBI Taxonomy" id="412755"/>
    <lineage>
        <taxon>unclassified sequences</taxon>
        <taxon>metagenomes</taxon>
        <taxon>ecological metagenomes</taxon>
    </lineage>
</organism>
<dbReference type="InterPro" id="IPR023801">
    <property type="entry name" value="His_deacetylse_dom"/>
</dbReference>
<gene>
    <name evidence="2" type="ORF">S03H2_24177</name>
</gene>
<reference evidence="2" key="1">
    <citation type="journal article" date="2014" name="Front. Microbiol.">
        <title>High frequency of phylogenetically diverse reductive dehalogenase-homologous genes in deep subseafloor sedimentary metagenomes.</title>
        <authorList>
            <person name="Kawai M."/>
            <person name="Futagami T."/>
            <person name="Toyoda A."/>
            <person name="Takaki Y."/>
            <person name="Nishi S."/>
            <person name="Hori S."/>
            <person name="Arai W."/>
            <person name="Tsubouchi T."/>
            <person name="Morono Y."/>
            <person name="Uchiyama I."/>
            <person name="Ito T."/>
            <person name="Fujiyama A."/>
            <person name="Inagaki F."/>
            <person name="Takami H."/>
        </authorList>
    </citation>
    <scope>NUCLEOTIDE SEQUENCE</scope>
    <source>
        <strain evidence="2">Expedition CK06-06</strain>
    </source>
</reference>
<dbReference type="AlphaFoldDB" id="X1ERB9"/>
<evidence type="ECO:0000313" key="2">
    <source>
        <dbReference type="EMBL" id="GAH35936.1"/>
    </source>
</evidence>
<evidence type="ECO:0000259" key="1">
    <source>
        <dbReference type="Pfam" id="PF00850"/>
    </source>
</evidence>
<proteinExistence type="predicted"/>
<dbReference type="SUPFAM" id="SSF52768">
    <property type="entry name" value="Arginase/deacetylase"/>
    <property type="match status" value="1"/>
</dbReference>
<dbReference type="Pfam" id="PF00850">
    <property type="entry name" value="Hist_deacetyl"/>
    <property type="match status" value="1"/>
</dbReference>
<dbReference type="GO" id="GO:0004407">
    <property type="term" value="F:histone deacetylase activity"/>
    <property type="evidence" value="ECO:0007669"/>
    <property type="project" value="TreeGrafter"/>
</dbReference>
<dbReference type="Gene3D" id="3.40.800.20">
    <property type="entry name" value="Histone deacetylase domain"/>
    <property type="match status" value="1"/>
</dbReference>
<dbReference type="InterPro" id="IPR037138">
    <property type="entry name" value="His_deacetylse_dom_sf"/>
</dbReference>
<name>X1ERB9_9ZZZZ</name>
<sequence length="168" mass="18286">LYVGLHQDGRTLFPGSGFPDEIGTGEGEGYTLNLAMYPGAGDKSYDLAFTKVIEPLAESFKPEFILVSVGFDSHYKDPLTSLGLTTTGFALMNSRLKQIASKETSGKLTCFLEGGYNLDVMGMCAQILLEELGGMPVSEFNEHYTESETCTQYTEALIEQVTKTSPLL</sequence>
<dbReference type="EMBL" id="BARU01013358">
    <property type="protein sequence ID" value="GAH35936.1"/>
    <property type="molecule type" value="Genomic_DNA"/>
</dbReference>